<proteinExistence type="inferred from homology"/>
<dbReference type="Pfam" id="PF07529">
    <property type="entry name" value="HSA"/>
    <property type="match status" value="1"/>
</dbReference>
<dbReference type="GO" id="GO:0035267">
    <property type="term" value="C:NuA4 histone acetyltransferase complex"/>
    <property type="evidence" value="ECO:0007669"/>
    <property type="project" value="InterPro"/>
</dbReference>
<comment type="subcellular location">
    <subcellularLocation>
        <location evidence="1">Nucleus</location>
    </subcellularLocation>
</comment>
<feature type="region of interest" description="Disordered" evidence="8">
    <location>
        <begin position="1753"/>
        <end position="1819"/>
    </location>
</feature>
<feature type="compositionally biased region" description="Low complexity" evidence="8">
    <location>
        <begin position="1524"/>
        <end position="1540"/>
    </location>
</feature>
<gene>
    <name evidence="11" type="ORF">L1049_004944</name>
</gene>
<dbReference type="InterPro" id="IPR044798">
    <property type="entry name" value="EAF1A/B"/>
</dbReference>
<evidence type="ECO:0000256" key="6">
    <source>
        <dbReference type="ARBA" id="ARBA00057743"/>
    </source>
</evidence>
<evidence type="ECO:0000313" key="11">
    <source>
        <dbReference type="EMBL" id="KAK9282032.1"/>
    </source>
</evidence>
<protein>
    <recommendedName>
        <fullName evidence="13">Chromatin modification-related protein EAF1 B-like</fullName>
    </recommendedName>
</protein>
<feature type="compositionally biased region" description="Polar residues" evidence="8">
    <location>
        <begin position="1500"/>
        <end position="1515"/>
    </location>
</feature>
<evidence type="ECO:0000256" key="2">
    <source>
        <dbReference type="ARBA" id="ARBA00008913"/>
    </source>
</evidence>
<dbReference type="Pfam" id="PF13921">
    <property type="entry name" value="Myb_DNA-bind_6"/>
    <property type="match status" value="1"/>
</dbReference>
<dbReference type="PROSITE" id="PS51204">
    <property type="entry name" value="HSA"/>
    <property type="match status" value="1"/>
</dbReference>
<keyword evidence="12" id="KW-1185">Reference proteome</keyword>
<feature type="compositionally biased region" description="Polar residues" evidence="8">
    <location>
        <begin position="1852"/>
        <end position="1872"/>
    </location>
</feature>
<name>A0AAP0RTG9_LIQFO</name>
<dbReference type="GO" id="GO:0048510">
    <property type="term" value="P:regulation of timing of transition from vegetative to reproductive phase"/>
    <property type="evidence" value="ECO:0007669"/>
    <property type="project" value="UniProtKB-ARBA"/>
</dbReference>
<feature type="region of interest" description="Disordered" evidence="8">
    <location>
        <begin position="1933"/>
        <end position="1952"/>
    </location>
</feature>
<dbReference type="PANTHER" id="PTHR46774">
    <property type="entry name" value="CHROMATIN MODIFICATION-RELATED PROTEIN EAF1 A-RELATED"/>
    <property type="match status" value="1"/>
</dbReference>
<comment type="subunit">
    <text evidence="7">Component of the NuA4 histone acetyltransferase complex. Interacts with ARP4 and SWC4, and (via HSA domain) with TAF14 and TAF14B.</text>
</comment>
<feature type="region of interest" description="Disordered" evidence="8">
    <location>
        <begin position="1177"/>
        <end position="1200"/>
    </location>
</feature>
<dbReference type="Proteomes" id="UP001415857">
    <property type="component" value="Unassembled WGS sequence"/>
</dbReference>
<evidence type="ECO:0000256" key="7">
    <source>
        <dbReference type="ARBA" id="ARBA00062794"/>
    </source>
</evidence>
<feature type="compositionally biased region" description="Polar residues" evidence="8">
    <location>
        <begin position="947"/>
        <end position="971"/>
    </location>
</feature>
<dbReference type="GO" id="GO:0003677">
    <property type="term" value="F:DNA binding"/>
    <property type="evidence" value="ECO:0007669"/>
    <property type="project" value="UniProtKB-KW"/>
</dbReference>
<sequence>MHGCSSGSAFLVNAEVDSMGGVVDGGVGIGTKTSPRRAAIEKAQVELRQEYDVREERRRELEFLEKGGNPLDFKFGHAASVSVQSTSLTDQHPEQIATSEAKGSFALTASPRGDSVESSGRPGGPTVCEPNSADNLLLFDGENELLEGERNSVHPSSRSNIAPSEQSSQMDGSQNAKESEDSAIFRPYARRNRSRSNRDGTRSSSTDIVPSRGGNGSSLPGRHGSRDVKGLISETNNEKDQNTSSISNPKSASLNGNMVPKVVASDNQLDMELDGVGAVETSSGLAKGVLPEGSLDAAASKNLQDNQHNQPSHVDGQLNPIDVASAGPDIVVGKEQVISAGVECPPCAAPTKNENETSSGQMNGFSTLKIDRNSIRNEGQSSCAVLTTKGLDSESSCTQTNLSLDGNNDSDLCTNPGNVDSNGNFKDQILAFEETPNIAGEEMVKEKNETEPVDTGVITNDDHNSVHQNHRGNGSIVKDEEEIQRGISGLQSEVKNSTNSTNIEEMELNDQTVSNIDRNQANTLGDNSVPVRETFFAGRPQGTMDSSICELPEATLSGRGSTNAPDVQTCSGSHLKVVNKAREDSILEEARIIEAKRKRIAELSVGSLPLENSRKSHWDFVLEEMAWLANDFMQERLWKITAAAQIGRRVAFTSCLRFEEQISRRKQRKVAYTLAKAVMQFWHSAEVLLNNNDQSVGLQNCKYDLIGSGRVDGIEAAKEGVEEPNREMSKELELQYPGKNLSVAVKEYAVRFLKYNSSIVPSVQAEAPGTPDRISDLGIQEMSWEDNFTEESPFYTVPPGAMETYRKSIESYLVQCEKTGSSMQEEVETSMYDAVEELSQENAYDEDEGETSTYYLPGAFEGSKSSKFAQKKRKTLMKSYNGRSYEFGADLPYGQCTVGSQQSVLMGKRPANNPNVGSIPTKRVRTASRQRVVSPFSAGATGGLQAPTKTDASSGDTNSFQDDQSTLHGGSQIQKSLEVESVVDFEKQLPFDCAEISKPKKKKKAKHLSSTYDHRWQLDANAHNEQRDHSKKRLESLHFESNGNSGLFGQHNAKKPKIVKQSLDNNFDNISPMSGSIPSPVASQMSNMSNPNKFMKMIGGRDRGRKSKALKMPAGQPGSGSPWSLFEDQALVVLVHDMGPNWELVSDAINSTLQFKCIFRKPKECKERHKILMDRTAGDGADSAEDSGSSQPYPSTLPGIPKGSARQLFQRLQGPMEEDALKSHFEKIILIGQRQHFRRSQSDNQDVKQIAPAHNSHVIALSQVCPNNLNGGFLTPLDFCDPSVSSPDVLSLGYQGPHTSGLAVSNQGNVASILPTSGVNSPVQGSSGVVLGSNLTSPSGPLNAPVRDGRYGVPRASLPVDEQQRLQQYNPMLSGRNIQQSSLSVPGALPGTDRGVRMLHGGNGMGMMCGMNRSMPMSRPGFQGIAPSSMLNSGSMLSSSMVGMPSPVNMHSGAASGQGNSMLRPREALHMMRPAQNPEHQRQMMVPELQMQVTQGNSQGVPPFNGLSSNFSNQTAPPPGQTYPVHPQQQHQMSPQQSHVLSNPHHPHLQGPNNAASTSHQTYARLVRERALQQQRMMQHQHQQQQFSASSALMPHGQPQPQIPISPSLQNSSQIQSQTSQPASIPPLTPSSPMTPISSQLQQKHHMPTHGLGRNPQTGASGLNNQIGKQRQRQQQQQQFQQSGRHHPQQRQQSQSQQQAKLLKGMGRGNMLIHQNLSIDPSHLNGLSMTPGSQVAEKGEQVMHLMQGQGLYSGSGINPVQPSRPLVPPQSSNQAQLQQKLFSGPTPPSSKQLQQMPSHSDISNQGQVPSVPSGHTLSASHQAVLPSVVTPNHQQLQLQPQPHQKQITQTQPSVQRILQQNRQVNSDLPSKSQADQAQADPQPVNNSSHIGTSTAMPQVCIESTNVVPAVSSSGAPPWKAQEALYDSGIQNAPTQLGSIGSPPMTKSAGGESLQPVSQGLVPEAVIRWLSASWAKCWGTVAAAASAETASGASTSTTTAPATRTTTRRITPTTASTTTAVSAADAASASRARQVCISGPLTLDWNDVPLRNRSSRNGWSCKDWVGMPL</sequence>
<feature type="region of interest" description="Disordered" evidence="8">
    <location>
        <begin position="906"/>
        <end position="971"/>
    </location>
</feature>
<dbReference type="GO" id="GO:0006325">
    <property type="term" value="P:chromatin organization"/>
    <property type="evidence" value="ECO:0007669"/>
    <property type="project" value="UniProtKB-KW"/>
</dbReference>
<dbReference type="SMART" id="SM00717">
    <property type="entry name" value="SANT"/>
    <property type="match status" value="1"/>
</dbReference>
<evidence type="ECO:0008006" key="13">
    <source>
        <dbReference type="Google" id="ProtNLM"/>
    </source>
</evidence>
<evidence type="ECO:0000256" key="4">
    <source>
        <dbReference type="ARBA" id="ARBA00023125"/>
    </source>
</evidence>
<dbReference type="InterPro" id="IPR001005">
    <property type="entry name" value="SANT/Myb"/>
</dbReference>
<evidence type="ECO:0000256" key="5">
    <source>
        <dbReference type="ARBA" id="ARBA00023242"/>
    </source>
</evidence>
<dbReference type="PANTHER" id="PTHR46774:SF3">
    <property type="entry name" value="CHROMATIN MODIFICATION-RELATED PROTEIN EAF1 A-RELATED"/>
    <property type="match status" value="1"/>
</dbReference>
<dbReference type="GO" id="GO:0009909">
    <property type="term" value="P:regulation of flower development"/>
    <property type="evidence" value="ECO:0007669"/>
    <property type="project" value="UniProtKB-ARBA"/>
</dbReference>
<dbReference type="PROSITE" id="PS50090">
    <property type="entry name" value="MYB_LIKE"/>
    <property type="match status" value="1"/>
</dbReference>
<feature type="compositionally biased region" description="Polar residues" evidence="8">
    <location>
        <begin position="1789"/>
        <end position="1819"/>
    </location>
</feature>
<dbReference type="CDD" id="cd00167">
    <property type="entry name" value="SANT"/>
    <property type="match status" value="1"/>
</dbReference>
<comment type="caution">
    <text evidence="11">The sequence shown here is derived from an EMBL/GenBank/DDBJ whole genome shotgun (WGS) entry which is preliminary data.</text>
</comment>
<evidence type="ECO:0000259" key="10">
    <source>
        <dbReference type="PROSITE" id="PS51204"/>
    </source>
</evidence>
<feature type="region of interest" description="Disordered" evidence="8">
    <location>
        <begin position="1500"/>
        <end position="1561"/>
    </location>
</feature>
<feature type="compositionally biased region" description="Low complexity" evidence="8">
    <location>
        <begin position="1833"/>
        <end position="1851"/>
    </location>
</feature>
<feature type="compositionally biased region" description="Polar residues" evidence="8">
    <location>
        <begin position="1551"/>
        <end position="1561"/>
    </location>
</feature>
<feature type="compositionally biased region" description="Low complexity" evidence="8">
    <location>
        <begin position="1673"/>
        <end position="1683"/>
    </location>
</feature>
<accession>A0AAP0RTG9</accession>
<dbReference type="GO" id="GO:0005634">
    <property type="term" value="C:nucleus"/>
    <property type="evidence" value="ECO:0007669"/>
    <property type="project" value="UniProtKB-SubCell"/>
</dbReference>
<keyword evidence="5" id="KW-0539">Nucleus</keyword>
<feature type="region of interest" description="Disordered" evidence="8">
    <location>
        <begin position="99"/>
        <end position="257"/>
    </location>
</feature>
<dbReference type="FunFam" id="1.10.10.60:FF:000578">
    <property type="entry name" value="Helicase/SANT-associated, DNA binding protein"/>
    <property type="match status" value="1"/>
</dbReference>
<comment type="function">
    <text evidence="6">Component of the NuA4 histone acetyltransferase complex which is involved in transcriptional activation of selected genes principally by acetylation of nucleosomal histone H4 and H2A.</text>
</comment>
<feature type="compositionally biased region" description="Polar residues" evidence="8">
    <location>
        <begin position="153"/>
        <end position="176"/>
    </location>
</feature>
<organism evidence="11 12">
    <name type="scientific">Liquidambar formosana</name>
    <name type="common">Formosan gum</name>
    <dbReference type="NCBI Taxonomy" id="63359"/>
    <lineage>
        <taxon>Eukaryota</taxon>
        <taxon>Viridiplantae</taxon>
        <taxon>Streptophyta</taxon>
        <taxon>Embryophyta</taxon>
        <taxon>Tracheophyta</taxon>
        <taxon>Spermatophyta</taxon>
        <taxon>Magnoliopsida</taxon>
        <taxon>eudicotyledons</taxon>
        <taxon>Gunneridae</taxon>
        <taxon>Pentapetalae</taxon>
        <taxon>Saxifragales</taxon>
        <taxon>Altingiaceae</taxon>
        <taxon>Liquidambar</taxon>
    </lineage>
</organism>
<reference evidence="11 12" key="1">
    <citation type="journal article" date="2024" name="Plant J.">
        <title>Genome sequences and population genomics reveal climatic adaptation and genomic divergence between two closely related sweetgum species.</title>
        <authorList>
            <person name="Xu W.Q."/>
            <person name="Ren C.Q."/>
            <person name="Zhang X.Y."/>
            <person name="Comes H.P."/>
            <person name="Liu X.H."/>
            <person name="Li Y.G."/>
            <person name="Kettle C.J."/>
            <person name="Jalonen R."/>
            <person name="Gaisberger H."/>
            <person name="Ma Y.Z."/>
            <person name="Qiu Y.X."/>
        </authorList>
    </citation>
    <scope>NUCLEOTIDE SEQUENCE [LARGE SCALE GENOMIC DNA]</scope>
    <source>
        <strain evidence="11">Hangzhou</strain>
    </source>
</reference>
<feature type="compositionally biased region" description="Low complexity" evidence="8">
    <location>
        <begin position="1599"/>
        <end position="1623"/>
    </location>
</feature>
<feature type="compositionally biased region" description="Low complexity" evidence="8">
    <location>
        <begin position="1178"/>
        <end position="1190"/>
    </location>
</feature>
<evidence type="ECO:0000256" key="8">
    <source>
        <dbReference type="SAM" id="MobiDB-lite"/>
    </source>
</evidence>
<feature type="compositionally biased region" description="Polar residues" evidence="8">
    <location>
        <begin position="1631"/>
        <end position="1642"/>
    </location>
</feature>
<keyword evidence="3" id="KW-0156">Chromatin regulator</keyword>
<feature type="compositionally biased region" description="Polar residues" evidence="8">
    <location>
        <begin position="242"/>
        <end position="256"/>
    </location>
</feature>
<dbReference type="SMART" id="SM00573">
    <property type="entry name" value="HSA"/>
    <property type="match status" value="1"/>
</dbReference>
<feature type="compositionally biased region" description="Low complexity" evidence="8">
    <location>
        <begin position="1690"/>
        <end position="1699"/>
    </location>
</feature>
<evidence type="ECO:0000259" key="9">
    <source>
        <dbReference type="PROSITE" id="PS50090"/>
    </source>
</evidence>
<comment type="similarity">
    <text evidence="2">Belongs to the EAF1 family.</text>
</comment>
<feature type="compositionally biased region" description="Low complexity" evidence="8">
    <location>
        <begin position="1873"/>
        <end position="1883"/>
    </location>
</feature>
<dbReference type="EMBL" id="JBBPBK010000007">
    <property type="protein sequence ID" value="KAK9282032.1"/>
    <property type="molecule type" value="Genomic_DNA"/>
</dbReference>
<evidence type="ECO:0000256" key="1">
    <source>
        <dbReference type="ARBA" id="ARBA00004123"/>
    </source>
</evidence>
<feature type="region of interest" description="Disordered" evidence="8">
    <location>
        <begin position="1832"/>
        <end position="1892"/>
    </location>
</feature>
<feature type="compositionally biased region" description="Low complexity" evidence="8">
    <location>
        <begin position="1573"/>
        <end position="1586"/>
    </location>
</feature>
<feature type="compositionally biased region" description="Polar residues" evidence="8">
    <location>
        <begin position="1655"/>
        <end position="1669"/>
    </location>
</feature>
<feature type="compositionally biased region" description="Polar residues" evidence="8">
    <location>
        <begin position="1769"/>
        <end position="1781"/>
    </location>
</feature>
<dbReference type="Gene3D" id="1.10.10.60">
    <property type="entry name" value="Homeodomain-like"/>
    <property type="match status" value="1"/>
</dbReference>
<feature type="region of interest" description="Disordered" evidence="8">
    <location>
        <begin position="1573"/>
        <end position="1701"/>
    </location>
</feature>
<keyword evidence="4" id="KW-0238">DNA-binding</keyword>
<feature type="domain" description="HSA" evidence="10">
    <location>
        <begin position="605"/>
        <end position="677"/>
    </location>
</feature>
<feature type="domain" description="Myb-like" evidence="9">
    <location>
        <begin position="1121"/>
        <end position="1173"/>
    </location>
</feature>
<dbReference type="InterPro" id="IPR014012">
    <property type="entry name" value="HSA_dom"/>
</dbReference>
<feature type="region of interest" description="Disordered" evidence="8">
    <location>
        <begin position="1987"/>
        <end position="2007"/>
    </location>
</feature>
<evidence type="ECO:0000256" key="3">
    <source>
        <dbReference type="ARBA" id="ARBA00022853"/>
    </source>
</evidence>
<evidence type="ECO:0000313" key="12">
    <source>
        <dbReference type="Proteomes" id="UP001415857"/>
    </source>
</evidence>